<keyword evidence="3" id="KW-0645">Protease</keyword>
<dbReference type="Gene3D" id="1.10.1380.10">
    <property type="entry name" value="Neutral endopeptidase , domain2"/>
    <property type="match status" value="1"/>
</dbReference>
<dbReference type="GO" id="GO:0005886">
    <property type="term" value="C:plasma membrane"/>
    <property type="evidence" value="ECO:0007669"/>
    <property type="project" value="TreeGrafter"/>
</dbReference>
<evidence type="ECO:0000256" key="3">
    <source>
        <dbReference type="ARBA" id="ARBA00022670"/>
    </source>
</evidence>
<dbReference type="Pfam" id="PF05649">
    <property type="entry name" value="Peptidase_M13_N"/>
    <property type="match status" value="1"/>
</dbReference>
<evidence type="ECO:0000256" key="5">
    <source>
        <dbReference type="ARBA" id="ARBA00022801"/>
    </source>
</evidence>
<feature type="domain" description="Peptidase M13 C-terminal" evidence="9">
    <location>
        <begin position="478"/>
        <end position="686"/>
    </location>
</feature>
<feature type="chain" id="PRO_5042171839" evidence="8">
    <location>
        <begin position="25"/>
        <end position="698"/>
    </location>
</feature>
<dbReference type="GO" id="GO:0046872">
    <property type="term" value="F:metal ion binding"/>
    <property type="evidence" value="ECO:0007669"/>
    <property type="project" value="UniProtKB-KW"/>
</dbReference>
<feature type="domain" description="Peptidase M13 N-terminal" evidence="10">
    <location>
        <begin position="48"/>
        <end position="424"/>
    </location>
</feature>
<dbReference type="PROSITE" id="PS51885">
    <property type="entry name" value="NEPRILYSIN"/>
    <property type="match status" value="1"/>
</dbReference>
<dbReference type="CDD" id="cd08662">
    <property type="entry name" value="M13"/>
    <property type="match status" value="1"/>
</dbReference>
<keyword evidence="5" id="KW-0378">Hydrolase</keyword>
<dbReference type="Proteomes" id="UP001212152">
    <property type="component" value="Unassembled WGS sequence"/>
</dbReference>
<keyword evidence="12" id="KW-1185">Reference proteome</keyword>
<dbReference type="AlphaFoldDB" id="A0AAD5TCJ7"/>
<dbReference type="PANTHER" id="PTHR11733:SF167">
    <property type="entry name" value="FI17812P1-RELATED"/>
    <property type="match status" value="1"/>
</dbReference>
<comment type="caution">
    <text evidence="11">The sequence shown here is derived from an EMBL/GenBank/DDBJ whole genome shotgun (WGS) entry which is preliminary data.</text>
</comment>
<keyword evidence="6" id="KW-0862">Zinc</keyword>
<evidence type="ECO:0000256" key="6">
    <source>
        <dbReference type="ARBA" id="ARBA00022833"/>
    </source>
</evidence>
<organism evidence="11 12">
    <name type="scientific">Geranomyces variabilis</name>
    <dbReference type="NCBI Taxonomy" id="109894"/>
    <lineage>
        <taxon>Eukaryota</taxon>
        <taxon>Fungi</taxon>
        <taxon>Fungi incertae sedis</taxon>
        <taxon>Chytridiomycota</taxon>
        <taxon>Chytridiomycota incertae sedis</taxon>
        <taxon>Chytridiomycetes</taxon>
        <taxon>Spizellomycetales</taxon>
        <taxon>Powellomycetaceae</taxon>
        <taxon>Geranomyces</taxon>
    </lineage>
</organism>
<feature type="signal peptide" evidence="8">
    <location>
        <begin position="1"/>
        <end position="24"/>
    </location>
</feature>
<evidence type="ECO:0000256" key="1">
    <source>
        <dbReference type="ARBA" id="ARBA00001947"/>
    </source>
</evidence>
<dbReference type="SUPFAM" id="SSF55486">
    <property type="entry name" value="Metalloproteases ('zincins'), catalytic domain"/>
    <property type="match status" value="1"/>
</dbReference>
<dbReference type="GO" id="GO:0004222">
    <property type="term" value="F:metalloendopeptidase activity"/>
    <property type="evidence" value="ECO:0007669"/>
    <property type="project" value="InterPro"/>
</dbReference>
<dbReference type="PRINTS" id="PR00786">
    <property type="entry name" value="NEPRILYSIN"/>
</dbReference>
<protein>
    <submittedName>
        <fullName evidence="11">Uncharacterized protein</fullName>
    </submittedName>
</protein>
<sequence>MVAKSFFFACTAVAVSFAAAPVAARPAATNTTSFLPFSWSNFDMSVHPANDFDNYVNGGWKKAHLPLPADKNSYGAFTESADYVKSVLKSLFDQAQTSSQKTLFNEIVKSGMDVKAQDKAGIQPIQDQLKLISSAKSAKDLVDVTAALHRESLGVSFTTSVGKDPQTPINVIGLNDLSDSELGIPRDYYLNASDPINGQYKQYLQSLFQLSGSSAAAAKSAAESVWKLEGALAKASLSLTDRGDVAATYNKMSVANLTATSGFDFPLYFRCLGVPQNKMGAFVIVNNPAYFVTFGKMFAQKNLLESFKNLYKASLLSASAPYLTQKFQDVSFNFSGKIINGQQVPSPRWEQVFAFMEAHIQDTIAKPFVEKAFSAKDKATVAAIFEGIRGAFGEHIKNRDWLSAPTKQKALAKLAMVTPRIAYPDKWETYAEIKGVSASKPYATNRRIIIAARTHLSLMTVGQKPDPTRWDMSPTEVNAYYDASVNGIIVAAGMLTPPNYFPTSQCPEAICAAYNWGSMAAGTLGHELSHGFDSDGRLYDGTGALSNWWTAEDAKNFESHAQKIINQFNQFTLLGLKINGDASVGENTADLGGLAVGFTAFQNYMAKNGRLPDMKIPGPNGKSLVLTPEQQYFAGYAVSWREVRTDASLRQRIATDVHAPAHFRVNGPMANLPEFWSAWKAPAGSPEHAPADKLVTIW</sequence>
<name>A0AAD5TCJ7_9FUNG</name>
<comment type="cofactor">
    <cofactor evidence="1">
        <name>Zn(2+)</name>
        <dbReference type="ChEBI" id="CHEBI:29105"/>
    </cofactor>
</comment>
<keyword evidence="4" id="KW-0479">Metal-binding</keyword>
<evidence type="ECO:0000256" key="8">
    <source>
        <dbReference type="SAM" id="SignalP"/>
    </source>
</evidence>
<dbReference type="PANTHER" id="PTHR11733">
    <property type="entry name" value="ZINC METALLOPROTEASE FAMILY M13 NEPRILYSIN-RELATED"/>
    <property type="match status" value="1"/>
</dbReference>
<evidence type="ECO:0000256" key="2">
    <source>
        <dbReference type="ARBA" id="ARBA00007357"/>
    </source>
</evidence>
<evidence type="ECO:0000256" key="7">
    <source>
        <dbReference type="ARBA" id="ARBA00023049"/>
    </source>
</evidence>
<dbReference type="Pfam" id="PF01431">
    <property type="entry name" value="Peptidase_M13"/>
    <property type="match status" value="1"/>
</dbReference>
<dbReference type="InterPro" id="IPR000718">
    <property type="entry name" value="Peptidase_M13"/>
</dbReference>
<evidence type="ECO:0000259" key="9">
    <source>
        <dbReference type="Pfam" id="PF01431"/>
    </source>
</evidence>
<dbReference type="InterPro" id="IPR018497">
    <property type="entry name" value="Peptidase_M13_C"/>
</dbReference>
<dbReference type="InterPro" id="IPR024079">
    <property type="entry name" value="MetalloPept_cat_dom_sf"/>
</dbReference>
<evidence type="ECO:0000259" key="10">
    <source>
        <dbReference type="Pfam" id="PF05649"/>
    </source>
</evidence>
<keyword evidence="7" id="KW-0482">Metalloprotease</keyword>
<evidence type="ECO:0000313" key="11">
    <source>
        <dbReference type="EMBL" id="KAJ3170904.1"/>
    </source>
</evidence>
<proteinExistence type="inferred from homology"/>
<accession>A0AAD5TCJ7</accession>
<gene>
    <name evidence="11" type="ORF">HDU87_008670</name>
</gene>
<keyword evidence="8" id="KW-0732">Signal</keyword>
<dbReference type="EMBL" id="JADGJQ010000091">
    <property type="protein sequence ID" value="KAJ3170904.1"/>
    <property type="molecule type" value="Genomic_DNA"/>
</dbReference>
<dbReference type="InterPro" id="IPR042089">
    <property type="entry name" value="Peptidase_M13_dom_2"/>
</dbReference>
<evidence type="ECO:0000256" key="4">
    <source>
        <dbReference type="ARBA" id="ARBA00022723"/>
    </source>
</evidence>
<comment type="similarity">
    <text evidence="2">Belongs to the peptidase M13 family.</text>
</comment>
<evidence type="ECO:0000313" key="12">
    <source>
        <dbReference type="Proteomes" id="UP001212152"/>
    </source>
</evidence>
<dbReference type="GO" id="GO:0016485">
    <property type="term" value="P:protein processing"/>
    <property type="evidence" value="ECO:0007669"/>
    <property type="project" value="TreeGrafter"/>
</dbReference>
<reference evidence="11" key="1">
    <citation type="submission" date="2020-05" db="EMBL/GenBank/DDBJ databases">
        <title>Phylogenomic resolution of chytrid fungi.</title>
        <authorList>
            <person name="Stajich J.E."/>
            <person name="Amses K."/>
            <person name="Simmons R."/>
            <person name="Seto K."/>
            <person name="Myers J."/>
            <person name="Bonds A."/>
            <person name="Quandt C.A."/>
            <person name="Barry K."/>
            <person name="Liu P."/>
            <person name="Grigoriev I."/>
            <person name="Longcore J.E."/>
            <person name="James T.Y."/>
        </authorList>
    </citation>
    <scope>NUCLEOTIDE SEQUENCE</scope>
    <source>
        <strain evidence="11">JEL0379</strain>
    </source>
</reference>
<dbReference type="Gene3D" id="3.40.390.10">
    <property type="entry name" value="Collagenase (Catalytic Domain)"/>
    <property type="match status" value="1"/>
</dbReference>
<dbReference type="InterPro" id="IPR008753">
    <property type="entry name" value="Peptidase_M13_N"/>
</dbReference>